<name>A0ABU6ZRB5_9FABA</name>
<evidence type="ECO:0000313" key="2">
    <source>
        <dbReference type="Proteomes" id="UP001341840"/>
    </source>
</evidence>
<dbReference type="Proteomes" id="UP001341840">
    <property type="component" value="Unassembled WGS sequence"/>
</dbReference>
<comment type="caution">
    <text evidence="1">The sequence shown here is derived from an EMBL/GenBank/DDBJ whole genome shotgun (WGS) entry which is preliminary data.</text>
</comment>
<gene>
    <name evidence="1" type="ORF">PIB30_084193</name>
</gene>
<sequence>MKHLNSEDYAHNKWLCMESIHATDQLAGPIHARKCDPAEDLIKGDKLKKTFRVTCNKCREKGHNFKTCKGAAANPNWKPTTRRKRRGSSFGTAAAEINGEVEANENQAQDIIHGDIGNDPPPLPSSPQPQPSLLHVPLSSLIVCTTLRLSSATPSCVAKLVGALLFYYDRMIYHCVELNHYTFSILINASGGIGFVGKGEKGHAKVEEGNETLLIRVWISLPSKTHFDKWA</sequence>
<keyword evidence="2" id="KW-1185">Reference proteome</keyword>
<dbReference type="EMBL" id="JASCZI010273218">
    <property type="protein sequence ID" value="MED6224455.1"/>
    <property type="molecule type" value="Genomic_DNA"/>
</dbReference>
<accession>A0ABU6ZRB5</accession>
<organism evidence="1 2">
    <name type="scientific">Stylosanthes scabra</name>
    <dbReference type="NCBI Taxonomy" id="79078"/>
    <lineage>
        <taxon>Eukaryota</taxon>
        <taxon>Viridiplantae</taxon>
        <taxon>Streptophyta</taxon>
        <taxon>Embryophyta</taxon>
        <taxon>Tracheophyta</taxon>
        <taxon>Spermatophyta</taxon>
        <taxon>Magnoliopsida</taxon>
        <taxon>eudicotyledons</taxon>
        <taxon>Gunneridae</taxon>
        <taxon>Pentapetalae</taxon>
        <taxon>rosids</taxon>
        <taxon>fabids</taxon>
        <taxon>Fabales</taxon>
        <taxon>Fabaceae</taxon>
        <taxon>Papilionoideae</taxon>
        <taxon>50 kb inversion clade</taxon>
        <taxon>dalbergioids sensu lato</taxon>
        <taxon>Dalbergieae</taxon>
        <taxon>Pterocarpus clade</taxon>
        <taxon>Stylosanthes</taxon>
    </lineage>
</organism>
<protein>
    <submittedName>
        <fullName evidence="1">Uncharacterized protein</fullName>
    </submittedName>
</protein>
<proteinExistence type="predicted"/>
<evidence type="ECO:0000313" key="1">
    <source>
        <dbReference type="EMBL" id="MED6224455.1"/>
    </source>
</evidence>
<reference evidence="1 2" key="1">
    <citation type="journal article" date="2023" name="Plants (Basel)">
        <title>Bridging the Gap: Combining Genomics and Transcriptomics Approaches to Understand Stylosanthes scabra, an Orphan Legume from the Brazilian Caatinga.</title>
        <authorList>
            <person name="Ferreira-Neto J.R.C."/>
            <person name="da Silva M.D."/>
            <person name="Binneck E."/>
            <person name="de Melo N.F."/>
            <person name="da Silva R.H."/>
            <person name="de Melo A.L.T.M."/>
            <person name="Pandolfi V."/>
            <person name="Bustamante F.O."/>
            <person name="Brasileiro-Vidal A.C."/>
            <person name="Benko-Iseppon A.M."/>
        </authorList>
    </citation>
    <scope>NUCLEOTIDE SEQUENCE [LARGE SCALE GENOMIC DNA]</scope>
    <source>
        <tissue evidence="1">Leaves</tissue>
    </source>
</reference>